<keyword evidence="4" id="KW-1185">Reference proteome</keyword>
<evidence type="ECO:0000259" key="2">
    <source>
        <dbReference type="SMART" id="SM00605"/>
    </source>
</evidence>
<gene>
    <name evidence="3" type="ORF">CRE_06163</name>
</gene>
<dbReference type="OrthoDB" id="5906206at2759"/>
<reference evidence="3" key="1">
    <citation type="submission" date="2007-07" db="EMBL/GenBank/DDBJ databases">
        <title>PCAP assembly of the Caenorhabditis remanei genome.</title>
        <authorList>
            <consortium name="The Caenorhabditis remanei Sequencing Consortium"/>
            <person name="Wilson R.K."/>
        </authorList>
    </citation>
    <scope>NUCLEOTIDE SEQUENCE [LARGE SCALE GENOMIC DNA]</scope>
    <source>
        <strain evidence="3">PB4641</strain>
    </source>
</reference>
<feature type="domain" description="PAN-3" evidence="2">
    <location>
        <begin position="7"/>
        <end position="137"/>
    </location>
</feature>
<dbReference type="HOGENOM" id="CLU_872216_0_0_1"/>
<dbReference type="PANTHER" id="PTHR47629">
    <property type="entry name" value="C-TYPE LECTIN-RELATED"/>
    <property type="match status" value="1"/>
</dbReference>
<dbReference type="STRING" id="31234.E3NIF7"/>
<dbReference type="PANTHER" id="PTHR47629:SF4">
    <property type="entry name" value="PAN-3 DOMAIN-CONTAINING PROTEIN"/>
    <property type="match status" value="1"/>
</dbReference>
<dbReference type="InParanoid" id="E3NIF7"/>
<feature type="signal peptide" evidence="1">
    <location>
        <begin position="1"/>
        <end position="22"/>
    </location>
</feature>
<dbReference type="Pfam" id="PF08277">
    <property type="entry name" value="PAN_3"/>
    <property type="match status" value="1"/>
</dbReference>
<name>E3NIF7_CAERE</name>
<dbReference type="eggNOG" id="KOG4297">
    <property type="taxonomic scope" value="Eukaryota"/>
</dbReference>
<dbReference type="AlphaFoldDB" id="E3NIF7"/>
<sequence length="319" mass="36243">MKSSCRMFHCSLLIILLKQSNSDSVFFSKSMIVTYGKPLNYSLNYETYPTNLWDSCVRYCYLLDSCVAAHSPVSPFNCEIFSANQLWSVKRMNSSQEQLMAIKIHSPSTICPVSMDSVLSYGEVTHYPYVTNIQSLPHQGSSSDPSSDYDYFITQNDPEDTWYISYQSKESDTFSRMKTTDCCFRGLKMSNGVANVSETTWLLVYSASSWNTLVSDIRKSQSILHSFTSRTTVLSTKCSIVWTGNTRRKNICDGNVTGGKVKSLTRLNLIRKPCINNREEHNKILHWEQLSKLSYGVYKKMLEGTKEMSSMISQGIPDT</sequence>
<proteinExistence type="predicted"/>
<feature type="chain" id="PRO_5003178652" description="PAN-3 domain-containing protein" evidence="1">
    <location>
        <begin position="23"/>
        <end position="319"/>
    </location>
</feature>
<dbReference type="Proteomes" id="UP000008281">
    <property type="component" value="Unassembled WGS sequence"/>
</dbReference>
<keyword evidence="1" id="KW-0732">Signal</keyword>
<organism evidence="4">
    <name type="scientific">Caenorhabditis remanei</name>
    <name type="common">Caenorhabditis vulgaris</name>
    <dbReference type="NCBI Taxonomy" id="31234"/>
    <lineage>
        <taxon>Eukaryota</taxon>
        <taxon>Metazoa</taxon>
        <taxon>Ecdysozoa</taxon>
        <taxon>Nematoda</taxon>
        <taxon>Chromadorea</taxon>
        <taxon>Rhabditida</taxon>
        <taxon>Rhabditina</taxon>
        <taxon>Rhabditomorpha</taxon>
        <taxon>Rhabditoidea</taxon>
        <taxon>Rhabditidae</taxon>
        <taxon>Peloderinae</taxon>
        <taxon>Caenorhabditis</taxon>
    </lineage>
</organism>
<dbReference type="InterPro" id="IPR006583">
    <property type="entry name" value="PAN-3_domain"/>
</dbReference>
<dbReference type="SMART" id="SM00605">
    <property type="entry name" value="CW"/>
    <property type="match status" value="1"/>
</dbReference>
<evidence type="ECO:0000256" key="1">
    <source>
        <dbReference type="SAM" id="SignalP"/>
    </source>
</evidence>
<protein>
    <recommendedName>
        <fullName evidence="2">PAN-3 domain-containing protein</fullName>
    </recommendedName>
</protein>
<evidence type="ECO:0000313" key="4">
    <source>
        <dbReference type="Proteomes" id="UP000008281"/>
    </source>
</evidence>
<evidence type="ECO:0000313" key="3">
    <source>
        <dbReference type="EMBL" id="EFO98976.1"/>
    </source>
</evidence>
<dbReference type="EMBL" id="DS268700">
    <property type="protein sequence ID" value="EFO98976.1"/>
    <property type="molecule type" value="Genomic_DNA"/>
</dbReference>
<accession>E3NIF7</accession>